<organism evidence="2 3">
    <name type="scientific">Aspergillus pseudoviridinutans</name>
    <dbReference type="NCBI Taxonomy" id="1517512"/>
    <lineage>
        <taxon>Eukaryota</taxon>
        <taxon>Fungi</taxon>
        <taxon>Dikarya</taxon>
        <taxon>Ascomycota</taxon>
        <taxon>Pezizomycotina</taxon>
        <taxon>Eurotiomycetes</taxon>
        <taxon>Eurotiomycetidae</taxon>
        <taxon>Eurotiales</taxon>
        <taxon>Aspergillaceae</taxon>
        <taxon>Aspergillus</taxon>
        <taxon>Aspergillus subgen. Fumigati</taxon>
    </lineage>
</organism>
<dbReference type="RefSeq" id="XP_043156359.1">
    <property type="nucleotide sequence ID" value="XM_043300424.1"/>
</dbReference>
<dbReference type="Gene3D" id="1.25.40.20">
    <property type="entry name" value="Ankyrin repeat-containing domain"/>
    <property type="match status" value="1"/>
</dbReference>
<proteinExistence type="predicted"/>
<feature type="region of interest" description="Disordered" evidence="1">
    <location>
        <begin position="68"/>
        <end position="111"/>
    </location>
</feature>
<reference evidence="2 3" key="1">
    <citation type="submission" date="2018-10" db="EMBL/GenBank/DDBJ databases">
        <title>Pan-genome distribution and transcriptional activeness of fungal secondary metabolism genes in Aspergillus section Fumigati.</title>
        <authorList>
            <person name="Takahashi H."/>
            <person name="Umemura M."/>
            <person name="Ninomiya A."/>
            <person name="Kusuya Y."/>
            <person name="Urayama S."/>
            <person name="Shimizu M."/>
            <person name="Watanabe A."/>
            <person name="Kamei K."/>
            <person name="Yaguchi T."/>
            <person name="Hagiwara D."/>
        </authorList>
    </citation>
    <scope>NUCLEOTIDE SEQUENCE [LARGE SCALE GENOMIC DNA]</scope>
    <source>
        <strain evidence="2 3">IFM 55266</strain>
    </source>
</reference>
<accession>A0A9P3ETE5</accession>
<evidence type="ECO:0000313" key="2">
    <source>
        <dbReference type="EMBL" id="GIJ85612.1"/>
    </source>
</evidence>
<protein>
    <recommendedName>
        <fullName evidence="4">Ankyrin repeat domain-containing protein</fullName>
    </recommendedName>
</protein>
<dbReference type="OrthoDB" id="4506528at2759"/>
<dbReference type="AlphaFoldDB" id="A0A9P3ETE5"/>
<gene>
    <name evidence="2" type="ORF">Asppvi_004471</name>
</gene>
<dbReference type="InterPro" id="IPR036770">
    <property type="entry name" value="Ankyrin_rpt-contain_sf"/>
</dbReference>
<dbReference type="EMBL" id="BHVY01000003">
    <property type="protein sequence ID" value="GIJ85612.1"/>
    <property type="molecule type" value="Genomic_DNA"/>
</dbReference>
<dbReference type="GeneID" id="67003083"/>
<name>A0A9P3ETE5_9EURO</name>
<dbReference type="Proteomes" id="UP001043456">
    <property type="component" value="Unassembled WGS sequence"/>
</dbReference>
<keyword evidence="3" id="KW-1185">Reference proteome</keyword>
<sequence length="111" mass="12198">MAINLHQVQAAEFLLSRGADVHASNAKGDTAFYEVAGGILQPRETYDKKIEGGIRAQDEMVTILQEVSGDDRMMDQPDAAGRTPRQLRSETRSRWRQIGADAVTGRGRGRA</sequence>
<evidence type="ECO:0008006" key="4">
    <source>
        <dbReference type="Google" id="ProtNLM"/>
    </source>
</evidence>
<evidence type="ECO:0000313" key="3">
    <source>
        <dbReference type="Proteomes" id="UP001043456"/>
    </source>
</evidence>
<comment type="caution">
    <text evidence="2">The sequence shown here is derived from an EMBL/GenBank/DDBJ whole genome shotgun (WGS) entry which is preliminary data.</text>
</comment>
<evidence type="ECO:0000256" key="1">
    <source>
        <dbReference type="SAM" id="MobiDB-lite"/>
    </source>
</evidence>